<evidence type="ECO:0000256" key="3">
    <source>
        <dbReference type="ARBA" id="ARBA00022679"/>
    </source>
</evidence>
<comment type="catalytic activity">
    <reaction evidence="1">
        <text>ATP + protein L-histidine = ADP + protein N-phospho-L-histidine.</text>
        <dbReference type="EC" id="2.7.13.3"/>
    </reaction>
</comment>
<reference evidence="9" key="1">
    <citation type="journal article" date="2020" name="Microbiol. Resour. Announc.">
        <title>Complete Genome Sequence of Novel Psychrotolerant Legionella Strain TUM19329, Isolated from Antarctic Lake Sediment.</title>
        <authorList>
            <person name="Shimada S."/>
            <person name="Nakai R."/>
            <person name="Aoki K."/>
            <person name="Shimoeda N."/>
            <person name="Ohno G."/>
            <person name="Miyazaki Y."/>
            <person name="Kudoh S."/>
            <person name="Imura S."/>
            <person name="Watanabe K."/>
            <person name="Ishii Y."/>
            <person name="Tateda K."/>
        </authorList>
    </citation>
    <scope>NUCLEOTIDE SEQUENCE [LARGE SCALE GENOMIC DNA]</scope>
    <source>
        <strain evidence="9">TUM19329</strain>
    </source>
</reference>
<dbReference type="AlphaFoldDB" id="A0A6F8T3P2"/>
<dbReference type="GO" id="GO:0000160">
    <property type="term" value="P:phosphorelay signal transduction system"/>
    <property type="evidence" value="ECO:0007669"/>
    <property type="project" value="UniProtKB-KW"/>
</dbReference>
<dbReference type="InterPro" id="IPR004358">
    <property type="entry name" value="Sig_transdc_His_kin-like_C"/>
</dbReference>
<dbReference type="InterPro" id="IPR003594">
    <property type="entry name" value="HATPase_dom"/>
</dbReference>
<keyword evidence="5" id="KW-0418">Kinase</keyword>
<dbReference type="InterPro" id="IPR005467">
    <property type="entry name" value="His_kinase_dom"/>
</dbReference>
<dbReference type="EC" id="2.7.13.3" evidence="2"/>
<dbReference type="Gene3D" id="3.30.565.10">
    <property type="entry name" value="Histidine kinase-like ATPase, C-terminal domain"/>
    <property type="match status" value="1"/>
</dbReference>
<dbReference type="Pfam" id="PF02518">
    <property type="entry name" value="HATPase_c"/>
    <property type="match status" value="1"/>
</dbReference>
<dbReference type="SMART" id="SM00387">
    <property type="entry name" value="HATPase_c"/>
    <property type="match status" value="1"/>
</dbReference>
<dbReference type="EMBL" id="AP022839">
    <property type="protein sequence ID" value="BCA95018.1"/>
    <property type="molecule type" value="Genomic_DNA"/>
</dbReference>
<gene>
    <name evidence="9" type="ORF">TUM19329_13790</name>
</gene>
<protein>
    <recommendedName>
        <fullName evidence="2">histidine kinase</fullName>
        <ecNumber evidence="2">2.7.13.3</ecNumber>
    </recommendedName>
</protein>
<dbReference type="RefSeq" id="WP_173236728.1">
    <property type="nucleotide sequence ID" value="NZ_AP022839.1"/>
</dbReference>
<evidence type="ECO:0000313" key="10">
    <source>
        <dbReference type="Proteomes" id="UP000502894"/>
    </source>
</evidence>
<name>A0A6F8T3P2_9GAMM</name>
<organism evidence="9 10">
    <name type="scientific">Legionella antarctica</name>
    <dbReference type="NCBI Taxonomy" id="2708020"/>
    <lineage>
        <taxon>Bacteria</taxon>
        <taxon>Pseudomonadati</taxon>
        <taxon>Pseudomonadota</taxon>
        <taxon>Gammaproteobacteria</taxon>
        <taxon>Legionellales</taxon>
        <taxon>Legionellaceae</taxon>
        <taxon>Legionella</taxon>
    </lineage>
</organism>
<accession>A0A6F8T3P2</accession>
<evidence type="ECO:0000256" key="6">
    <source>
        <dbReference type="ARBA" id="ARBA00022840"/>
    </source>
</evidence>
<dbReference type="SUPFAM" id="SSF55874">
    <property type="entry name" value="ATPase domain of HSP90 chaperone/DNA topoisomerase II/histidine kinase"/>
    <property type="match status" value="1"/>
</dbReference>
<keyword evidence="4" id="KW-0547">Nucleotide-binding</keyword>
<dbReference type="GO" id="GO:0005524">
    <property type="term" value="F:ATP binding"/>
    <property type="evidence" value="ECO:0007669"/>
    <property type="project" value="UniProtKB-KW"/>
</dbReference>
<dbReference type="PRINTS" id="PR00344">
    <property type="entry name" value="BCTRLSENSOR"/>
</dbReference>
<dbReference type="PANTHER" id="PTHR43065:SF46">
    <property type="entry name" value="C4-DICARBOXYLATE TRANSPORT SENSOR PROTEIN DCTB"/>
    <property type="match status" value="1"/>
</dbReference>
<keyword evidence="3" id="KW-0808">Transferase</keyword>
<evidence type="ECO:0000256" key="7">
    <source>
        <dbReference type="ARBA" id="ARBA00023012"/>
    </source>
</evidence>
<dbReference type="KEGG" id="lant:TUM19329_13790"/>
<evidence type="ECO:0000256" key="5">
    <source>
        <dbReference type="ARBA" id="ARBA00022777"/>
    </source>
</evidence>
<keyword evidence="10" id="KW-1185">Reference proteome</keyword>
<evidence type="ECO:0000256" key="2">
    <source>
        <dbReference type="ARBA" id="ARBA00012438"/>
    </source>
</evidence>
<dbReference type="PANTHER" id="PTHR43065">
    <property type="entry name" value="SENSOR HISTIDINE KINASE"/>
    <property type="match status" value="1"/>
</dbReference>
<dbReference type="PROSITE" id="PS50109">
    <property type="entry name" value="HIS_KIN"/>
    <property type="match status" value="1"/>
</dbReference>
<evidence type="ECO:0000313" key="9">
    <source>
        <dbReference type="EMBL" id="BCA95018.1"/>
    </source>
</evidence>
<dbReference type="GO" id="GO:0004673">
    <property type="term" value="F:protein histidine kinase activity"/>
    <property type="evidence" value="ECO:0007669"/>
    <property type="project" value="UniProtKB-EC"/>
</dbReference>
<evidence type="ECO:0000256" key="4">
    <source>
        <dbReference type="ARBA" id="ARBA00022741"/>
    </source>
</evidence>
<dbReference type="InterPro" id="IPR036890">
    <property type="entry name" value="HATPase_C_sf"/>
</dbReference>
<feature type="domain" description="Histidine kinase" evidence="8">
    <location>
        <begin position="28"/>
        <end position="142"/>
    </location>
</feature>
<proteinExistence type="predicted"/>
<keyword evidence="6" id="KW-0067">ATP-binding</keyword>
<sequence>MNSSYFSLILFQTCGPISKREYAKLKNIYVDKLKLTQILINLIKNSKEACLESKNKEKFILIKAGPIDESRFFIQVIDNGIGINSVHLPQIFSYGFTTKNSGHGFGLHSSIIAIHEMKGSLEVDSEGVDTGARFTIQLPNKAT</sequence>
<keyword evidence="7" id="KW-0902">Two-component regulatory system</keyword>
<evidence type="ECO:0000259" key="8">
    <source>
        <dbReference type="PROSITE" id="PS50109"/>
    </source>
</evidence>
<evidence type="ECO:0000256" key="1">
    <source>
        <dbReference type="ARBA" id="ARBA00000085"/>
    </source>
</evidence>
<dbReference type="Proteomes" id="UP000502894">
    <property type="component" value="Chromosome"/>
</dbReference>